<dbReference type="Gene3D" id="3.40.50.1820">
    <property type="entry name" value="alpha/beta hydrolase"/>
    <property type="match status" value="1"/>
</dbReference>
<protein>
    <submittedName>
        <fullName evidence="2">DUF3141 domain-containing protein</fullName>
    </submittedName>
</protein>
<organism evidence="2 3">
    <name type="scientific">Neoroseomonas eburnea</name>
    <dbReference type="NCBI Taxonomy" id="1346889"/>
    <lineage>
        <taxon>Bacteria</taxon>
        <taxon>Pseudomonadati</taxon>
        <taxon>Pseudomonadota</taxon>
        <taxon>Alphaproteobacteria</taxon>
        <taxon>Acetobacterales</taxon>
        <taxon>Acetobacteraceae</taxon>
        <taxon>Neoroseomonas</taxon>
    </lineage>
</organism>
<dbReference type="SUPFAM" id="SSF53474">
    <property type="entry name" value="alpha/beta-Hydrolases"/>
    <property type="match status" value="1"/>
</dbReference>
<dbReference type="PANTHER" id="PTHR36837">
    <property type="entry name" value="POLY(3-HYDROXYALKANOATE) POLYMERASE SUBUNIT PHAC"/>
    <property type="match status" value="1"/>
</dbReference>
<dbReference type="InterPro" id="IPR051321">
    <property type="entry name" value="PHA/PHB_synthase"/>
</dbReference>
<proteinExistence type="predicted"/>
<sequence length="588" mass="65412">MHGPATKLTQRPLEPPAVPGPGDAWAYGMDAWKRSILFWDALRERANDVLEREASGAPDVLAFRHETLLDARRFEQPVNYALLRITAYGTDEADHCLDPDKPPLIVMDPRAGNGPGIGGFRRASELGIALHEGYPVYFVSFFPAPCPDQTLIHVLHALRRFADEVIARHPGKLPILYGNCQAGWAAILLALHCKGALGPVVLNGSPLSYWSGEPGVNPMRLAGGLTGGIWPVRLLADLGDGQFDGAWLVQNFEMLKPENTLWEKYAALFQDPIGEHDRFLAFERWWHGFYALSREEITAIVRHLFIGNELERGVLDLGDGVPIDLRSLKSPLVVFTSYGDDISPPHQSLAWIRRVYRSTEELKASGQRIVYLIDRKVGHLGIFVSASVARFEHRAILEALPDVDALDPGLYEMIIDNPTGDPNCHRPQYRIAFEARRIEDLPFDAPPASFEHVRRLSEAMDQAYGVFVSPWVRAMSNPVAAAMLKWLHPMRSSRYLLSEKFVPWMYGVATLAGHVRSEGAGLPTDSPWRTMEQAAIEQTTVTVRTMRRLRDISFEFGFRALYGDLPGIGTSGGSSRQQAAPGQSSPSR</sequence>
<dbReference type="Pfam" id="PF11339">
    <property type="entry name" value="DUF3141"/>
    <property type="match status" value="1"/>
</dbReference>
<name>A0A9X9XHR4_9PROT</name>
<reference evidence="2" key="2">
    <citation type="journal article" date="2021" name="Syst. Appl. Microbiol.">
        <title>Roseomonas hellenica sp. nov., isolated from roots of wild-growing Alkanna tinctoria.</title>
        <authorList>
            <person name="Rat A."/>
            <person name="Naranjo H.D."/>
            <person name="Lebbe L."/>
            <person name="Cnockaert M."/>
            <person name="Krigas N."/>
            <person name="Grigoriadou K."/>
            <person name="Maloupa E."/>
            <person name="Willems A."/>
        </authorList>
    </citation>
    <scope>NUCLEOTIDE SEQUENCE</scope>
    <source>
        <strain evidence="2">LMG 31228</strain>
    </source>
</reference>
<evidence type="ECO:0000256" key="1">
    <source>
        <dbReference type="SAM" id="MobiDB-lite"/>
    </source>
</evidence>
<dbReference type="Proteomes" id="UP001138709">
    <property type="component" value="Unassembled WGS sequence"/>
</dbReference>
<reference evidence="2" key="1">
    <citation type="submission" date="2020-01" db="EMBL/GenBank/DDBJ databases">
        <authorList>
            <person name="Rat A."/>
        </authorList>
    </citation>
    <scope>NUCLEOTIDE SEQUENCE</scope>
    <source>
        <strain evidence="2">LMG 31228</strain>
    </source>
</reference>
<dbReference type="PANTHER" id="PTHR36837:SF2">
    <property type="entry name" value="POLY(3-HYDROXYALKANOATE) POLYMERASE SUBUNIT PHAC"/>
    <property type="match status" value="1"/>
</dbReference>
<dbReference type="InterPro" id="IPR024501">
    <property type="entry name" value="DUF3141"/>
</dbReference>
<feature type="region of interest" description="Disordered" evidence="1">
    <location>
        <begin position="569"/>
        <end position="588"/>
    </location>
</feature>
<gene>
    <name evidence="2" type="ORF">GXW74_22380</name>
</gene>
<dbReference type="AlphaFoldDB" id="A0A9X9XHR4"/>
<evidence type="ECO:0000313" key="3">
    <source>
        <dbReference type="Proteomes" id="UP001138709"/>
    </source>
</evidence>
<dbReference type="InterPro" id="IPR029058">
    <property type="entry name" value="AB_hydrolase_fold"/>
</dbReference>
<evidence type="ECO:0000313" key="2">
    <source>
        <dbReference type="EMBL" id="MBR0683250.1"/>
    </source>
</evidence>
<keyword evidence="3" id="KW-1185">Reference proteome</keyword>
<dbReference type="EMBL" id="JAAEDL010000029">
    <property type="protein sequence ID" value="MBR0683250.1"/>
    <property type="molecule type" value="Genomic_DNA"/>
</dbReference>
<comment type="caution">
    <text evidence="2">The sequence shown here is derived from an EMBL/GenBank/DDBJ whole genome shotgun (WGS) entry which is preliminary data.</text>
</comment>
<feature type="compositionally biased region" description="Polar residues" evidence="1">
    <location>
        <begin position="573"/>
        <end position="588"/>
    </location>
</feature>
<accession>A0A9X9XHR4</accession>